<feature type="binding site" evidence="12 15">
    <location>
        <position position="207"/>
    </location>
    <ligand>
        <name>pyruvate</name>
        <dbReference type="ChEBI" id="CHEBI:15361"/>
    </ligand>
</feature>
<dbReference type="GO" id="GO:0019877">
    <property type="term" value="P:diaminopimelate biosynthetic process"/>
    <property type="evidence" value="ECO:0007669"/>
    <property type="project" value="UniProtKB-UniRule"/>
</dbReference>
<feature type="site" description="Part of a proton relay during catalysis" evidence="12">
    <location>
        <position position="110"/>
    </location>
</feature>
<organism evidence="16 17">
    <name type="scientific">Ereboglobus luteus</name>
    <dbReference type="NCBI Taxonomy" id="1796921"/>
    <lineage>
        <taxon>Bacteria</taxon>
        <taxon>Pseudomonadati</taxon>
        <taxon>Verrucomicrobiota</taxon>
        <taxon>Opitutia</taxon>
        <taxon>Opitutales</taxon>
        <taxon>Opitutaceae</taxon>
        <taxon>Ereboglobus</taxon>
    </lineage>
</organism>
<evidence type="ECO:0000313" key="17">
    <source>
        <dbReference type="Proteomes" id="UP000244896"/>
    </source>
</evidence>
<dbReference type="UniPathway" id="UPA00034">
    <property type="reaction ID" value="UER00017"/>
</dbReference>
<comment type="catalytic activity">
    <reaction evidence="11 12">
        <text>L-aspartate 4-semialdehyde + pyruvate = (2S,4S)-4-hydroxy-2,3,4,5-tetrahydrodipicolinate + H2O + H(+)</text>
        <dbReference type="Rhea" id="RHEA:34171"/>
        <dbReference type="ChEBI" id="CHEBI:15361"/>
        <dbReference type="ChEBI" id="CHEBI:15377"/>
        <dbReference type="ChEBI" id="CHEBI:15378"/>
        <dbReference type="ChEBI" id="CHEBI:67139"/>
        <dbReference type="ChEBI" id="CHEBI:537519"/>
        <dbReference type="EC" id="4.3.3.7"/>
    </reaction>
</comment>
<evidence type="ECO:0000256" key="4">
    <source>
        <dbReference type="ARBA" id="ARBA00012086"/>
    </source>
</evidence>
<dbReference type="OrthoDB" id="9782828at2"/>
<dbReference type="EMBL" id="CP023004">
    <property type="protein sequence ID" value="AWI10095.1"/>
    <property type="molecule type" value="Genomic_DNA"/>
</dbReference>
<comment type="subunit">
    <text evidence="12">Homotetramer; dimer of dimers.</text>
</comment>
<dbReference type="AlphaFoldDB" id="A0A2U8E5R2"/>
<dbReference type="PANTHER" id="PTHR12128:SF66">
    <property type="entry name" value="4-HYDROXY-2-OXOGLUTARATE ALDOLASE, MITOCHONDRIAL"/>
    <property type="match status" value="1"/>
</dbReference>
<keyword evidence="5 12" id="KW-0963">Cytoplasm</keyword>
<dbReference type="NCBIfam" id="TIGR00674">
    <property type="entry name" value="dapA"/>
    <property type="match status" value="1"/>
</dbReference>
<dbReference type="Gene3D" id="3.20.20.70">
    <property type="entry name" value="Aldolase class I"/>
    <property type="match status" value="1"/>
</dbReference>
<dbReference type="InterPro" id="IPR020624">
    <property type="entry name" value="Schiff_base-form_aldolases_CS"/>
</dbReference>
<feature type="active site" description="Schiff-base intermediate with substrate" evidence="12 14">
    <location>
        <position position="165"/>
    </location>
</feature>
<feature type="active site" description="Proton donor/acceptor" evidence="12 14">
    <location>
        <position position="136"/>
    </location>
</feature>
<evidence type="ECO:0000256" key="7">
    <source>
        <dbReference type="ARBA" id="ARBA00022915"/>
    </source>
</evidence>
<evidence type="ECO:0000256" key="3">
    <source>
        <dbReference type="ARBA" id="ARBA00007592"/>
    </source>
</evidence>
<sequence length="296" mass="31713">MKLRPLTGAITALATPFKNEAVAYDDLRKLVEFQIKSGINGLVPVGTTGESPTLLHDEHLDVIRAVIEAARGRVPVIAGTGSNSTHEAVEYTRFAHEAGADAMLLVAPYYNKPSQEGLYRHFAAIAEATNRPLILYSIPSRCGIEIGVPTVERLRAKYPHVRYIKEAGGSVDRVDQLKNALGKDITVLSGDDSLTLPFMSVGAEGVISVASNLIPRQVVKLTALALSNNYAAATKLHRKLYPLFKALFIEPNPVPLKTALARAGIISSAVVRLPLCEMSAANEKILAATLDGLGKA</sequence>
<evidence type="ECO:0000256" key="1">
    <source>
        <dbReference type="ARBA" id="ARBA00003294"/>
    </source>
</evidence>
<dbReference type="InterPro" id="IPR013785">
    <property type="entry name" value="Aldolase_TIM"/>
</dbReference>
<evidence type="ECO:0000256" key="2">
    <source>
        <dbReference type="ARBA" id="ARBA00005120"/>
    </source>
</evidence>
<accession>A0A2U8E5R2</accession>
<evidence type="ECO:0000256" key="5">
    <source>
        <dbReference type="ARBA" id="ARBA00022490"/>
    </source>
</evidence>
<evidence type="ECO:0000256" key="12">
    <source>
        <dbReference type="HAMAP-Rule" id="MF_00418"/>
    </source>
</evidence>
<comment type="similarity">
    <text evidence="3 12 13">Belongs to the DapA family.</text>
</comment>
<keyword evidence="10 12" id="KW-0704">Schiff base</keyword>
<dbReference type="GO" id="GO:0005829">
    <property type="term" value="C:cytosol"/>
    <property type="evidence" value="ECO:0007669"/>
    <property type="project" value="TreeGrafter"/>
</dbReference>
<evidence type="ECO:0000256" key="15">
    <source>
        <dbReference type="PIRSR" id="PIRSR001365-2"/>
    </source>
</evidence>
<dbReference type="PANTHER" id="PTHR12128">
    <property type="entry name" value="DIHYDRODIPICOLINATE SYNTHASE"/>
    <property type="match status" value="1"/>
</dbReference>
<keyword evidence="9 12" id="KW-0456">Lyase</keyword>
<dbReference type="SUPFAM" id="SSF51569">
    <property type="entry name" value="Aldolase"/>
    <property type="match status" value="1"/>
</dbReference>
<dbReference type="HAMAP" id="MF_00418">
    <property type="entry name" value="DapA"/>
    <property type="match status" value="1"/>
</dbReference>
<evidence type="ECO:0000256" key="14">
    <source>
        <dbReference type="PIRSR" id="PIRSR001365-1"/>
    </source>
</evidence>
<evidence type="ECO:0000256" key="9">
    <source>
        <dbReference type="ARBA" id="ARBA00023239"/>
    </source>
</evidence>
<dbReference type="KEGG" id="elut:CKA38_13260"/>
<gene>
    <name evidence="12" type="primary">dapA</name>
    <name evidence="16" type="ORF">CKA38_13260</name>
</gene>
<feature type="site" description="Part of a proton relay during catalysis" evidence="12">
    <location>
        <position position="47"/>
    </location>
</feature>
<dbReference type="PROSITE" id="PS00665">
    <property type="entry name" value="DHDPS_1"/>
    <property type="match status" value="1"/>
</dbReference>
<comment type="caution">
    <text evidence="12">Was originally thought to be a dihydrodipicolinate synthase (DHDPS), catalyzing the condensation of (S)-aspartate-beta-semialdehyde [(S)-ASA] and pyruvate to dihydrodipicolinate (DHDP). However, it was shown in E.coli that the product of the enzymatic reaction is not dihydrodipicolinate but in fact (4S)-4-hydroxy-2,3,4,5-tetrahydro-(2S)-dipicolinic acid (HTPA), and that the consecutive dehydration reaction leading to DHDP is not spontaneous but catalyzed by DapB.</text>
</comment>
<dbReference type="EC" id="4.3.3.7" evidence="4 12"/>
<feature type="binding site" evidence="12 15">
    <location>
        <position position="48"/>
    </location>
    <ligand>
        <name>pyruvate</name>
        <dbReference type="ChEBI" id="CHEBI:15361"/>
    </ligand>
</feature>
<name>A0A2U8E5R2_9BACT</name>
<evidence type="ECO:0000256" key="8">
    <source>
        <dbReference type="ARBA" id="ARBA00023154"/>
    </source>
</evidence>
<proteinExistence type="inferred from homology"/>
<evidence type="ECO:0000256" key="6">
    <source>
        <dbReference type="ARBA" id="ARBA00022605"/>
    </source>
</evidence>
<reference evidence="16 17" key="1">
    <citation type="journal article" date="2018" name="Syst. Appl. Microbiol.">
        <title>Ereboglobus luteus gen. nov. sp. nov. from cockroach guts, and new insights into the oxygen relationship of the genera Opitutus and Didymococcus (Verrucomicrobia: Opitutaceae).</title>
        <authorList>
            <person name="Tegtmeier D."/>
            <person name="Belitz A."/>
            <person name="Radek R."/>
            <person name="Heimerl T."/>
            <person name="Brune A."/>
        </authorList>
    </citation>
    <scope>NUCLEOTIDE SEQUENCE [LARGE SCALE GENOMIC DNA]</scope>
    <source>
        <strain evidence="16 17">Ho45</strain>
    </source>
</reference>
<keyword evidence="7 12" id="KW-0220">Diaminopimelate biosynthesis</keyword>
<evidence type="ECO:0000256" key="10">
    <source>
        <dbReference type="ARBA" id="ARBA00023270"/>
    </source>
</evidence>
<dbReference type="CDD" id="cd00950">
    <property type="entry name" value="DHDPS"/>
    <property type="match status" value="1"/>
</dbReference>
<dbReference type="Pfam" id="PF00701">
    <property type="entry name" value="DHDPS"/>
    <property type="match status" value="1"/>
</dbReference>
<evidence type="ECO:0000256" key="11">
    <source>
        <dbReference type="ARBA" id="ARBA00047836"/>
    </source>
</evidence>
<evidence type="ECO:0000313" key="16">
    <source>
        <dbReference type="EMBL" id="AWI10095.1"/>
    </source>
</evidence>
<dbReference type="InterPro" id="IPR002220">
    <property type="entry name" value="DapA-like"/>
</dbReference>
<dbReference type="SMART" id="SM01130">
    <property type="entry name" value="DHDPS"/>
    <property type="match status" value="1"/>
</dbReference>
<evidence type="ECO:0000256" key="13">
    <source>
        <dbReference type="PIRNR" id="PIRNR001365"/>
    </source>
</evidence>
<keyword evidence="6 12" id="KW-0028">Amino-acid biosynthesis</keyword>
<dbReference type="Proteomes" id="UP000244896">
    <property type="component" value="Chromosome"/>
</dbReference>
<protein>
    <recommendedName>
        <fullName evidence="4 12">4-hydroxy-tetrahydrodipicolinate synthase</fullName>
        <shortName evidence="12">HTPA synthase</shortName>
        <ecNumber evidence="4 12">4.3.3.7</ecNumber>
    </recommendedName>
</protein>
<dbReference type="PIRSF" id="PIRSF001365">
    <property type="entry name" value="DHDPS"/>
    <property type="match status" value="1"/>
</dbReference>
<dbReference type="PRINTS" id="PR00146">
    <property type="entry name" value="DHPICSNTHASE"/>
</dbReference>
<dbReference type="GO" id="GO:0009089">
    <property type="term" value="P:lysine biosynthetic process via diaminopimelate"/>
    <property type="evidence" value="ECO:0007669"/>
    <property type="project" value="UniProtKB-UniRule"/>
</dbReference>
<keyword evidence="8 12" id="KW-0457">Lysine biosynthesis</keyword>
<dbReference type="InterPro" id="IPR005263">
    <property type="entry name" value="DapA"/>
</dbReference>
<comment type="pathway">
    <text evidence="2 12">Amino-acid biosynthesis; L-lysine biosynthesis via DAP pathway; (S)-tetrahydrodipicolinate from L-aspartate: step 3/4.</text>
</comment>
<dbReference type="GO" id="GO:0008840">
    <property type="term" value="F:4-hydroxy-tetrahydrodipicolinate synthase activity"/>
    <property type="evidence" value="ECO:0007669"/>
    <property type="project" value="UniProtKB-UniRule"/>
</dbReference>
<keyword evidence="17" id="KW-1185">Reference proteome</keyword>
<dbReference type="RefSeq" id="WP_108825920.1">
    <property type="nucleotide sequence ID" value="NZ_CP023004.1"/>
</dbReference>
<comment type="subcellular location">
    <subcellularLocation>
        <location evidence="12">Cytoplasm</location>
    </subcellularLocation>
</comment>
<comment type="function">
    <text evidence="1 12">Catalyzes the condensation of (S)-aspartate-beta-semialdehyde [(S)-ASA] and pyruvate to 4-hydroxy-tetrahydrodipicolinate (HTPA).</text>
</comment>